<dbReference type="InterPro" id="IPR036188">
    <property type="entry name" value="FAD/NAD-bd_sf"/>
</dbReference>
<dbReference type="RefSeq" id="WP_183358218.1">
    <property type="nucleotide sequence ID" value="NZ_BAABKR010000001.1"/>
</dbReference>
<accession>A0A7W5XPF0</accession>
<sequence>MKALICGAGIAGLTLAVRLEHHGWNVTVVDRADTPRQQGYMMDFYGLGFQAVKAMGLERQLRMHASRVGEFRYVDSNGRTSVSLDYDVFVKALDGDVVGIMRPALERMLRHALGDGVQVRYGTTITRLDDMTAELSDGTAMEPDVIVGADGIHSHIRALTFGPERDCLHYLGMHTSAFAFHDPELFDKVHGQFLLTETLDRQLGLYGLQEGHVAAFTVHRSPDETPPDDAREELRGEFCGMGDLVDRAMAHCPPSTQMYYDTVAQIIMPQWTRGRIALVGDAAHAVSLVAGQGASLGVAGAYVLAEMLATQSSVPDALIEYERRWRPVATGIQDASRERGIEVFLPSSPRTLLLRRWGVRAMRVPGLHQVMVRSLVPKSRETITELSAPARR</sequence>
<dbReference type="Gene3D" id="3.50.50.60">
    <property type="entry name" value="FAD/NAD(P)-binding domain"/>
    <property type="match status" value="1"/>
</dbReference>
<dbReference type="Pfam" id="PF01494">
    <property type="entry name" value="FAD_binding_3"/>
    <property type="match status" value="1"/>
</dbReference>
<reference evidence="2 3" key="1">
    <citation type="submission" date="2020-08" db="EMBL/GenBank/DDBJ databases">
        <title>Sequencing the genomes of 1000 actinobacteria strains.</title>
        <authorList>
            <person name="Klenk H.-P."/>
        </authorList>
    </citation>
    <scope>NUCLEOTIDE SEQUENCE [LARGE SCALE GENOMIC DNA]</scope>
    <source>
        <strain evidence="2 3">DSM 28238</strain>
    </source>
</reference>
<keyword evidence="3" id="KW-1185">Reference proteome</keyword>
<dbReference type="GO" id="GO:0071949">
    <property type="term" value="F:FAD binding"/>
    <property type="evidence" value="ECO:0007669"/>
    <property type="project" value="InterPro"/>
</dbReference>
<dbReference type="InterPro" id="IPR002938">
    <property type="entry name" value="FAD-bd"/>
</dbReference>
<organism evidence="2 3">
    <name type="scientific">Garicola koreensis</name>
    <dbReference type="NCBI Taxonomy" id="1262554"/>
    <lineage>
        <taxon>Bacteria</taxon>
        <taxon>Bacillati</taxon>
        <taxon>Actinomycetota</taxon>
        <taxon>Actinomycetes</taxon>
        <taxon>Micrococcales</taxon>
        <taxon>Micrococcaceae</taxon>
        <taxon>Garicola</taxon>
    </lineage>
</organism>
<dbReference type="PANTHER" id="PTHR46865">
    <property type="entry name" value="OXIDOREDUCTASE-RELATED"/>
    <property type="match status" value="1"/>
</dbReference>
<protein>
    <submittedName>
        <fullName evidence="2">2-polyprenyl-6-methoxyphenol hydroxylase-like FAD-dependent oxidoreductase</fullName>
    </submittedName>
</protein>
<dbReference type="Proteomes" id="UP000547528">
    <property type="component" value="Unassembled WGS sequence"/>
</dbReference>
<evidence type="ECO:0000313" key="3">
    <source>
        <dbReference type="Proteomes" id="UP000547528"/>
    </source>
</evidence>
<evidence type="ECO:0000259" key="1">
    <source>
        <dbReference type="Pfam" id="PF01494"/>
    </source>
</evidence>
<comment type="caution">
    <text evidence="2">The sequence shown here is derived from an EMBL/GenBank/DDBJ whole genome shotgun (WGS) entry which is preliminary data.</text>
</comment>
<dbReference type="SUPFAM" id="SSF51905">
    <property type="entry name" value="FAD/NAD(P)-binding domain"/>
    <property type="match status" value="1"/>
</dbReference>
<feature type="domain" description="FAD-binding" evidence="1">
    <location>
        <begin position="2"/>
        <end position="334"/>
    </location>
</feature>
<dbReference type="EMBL" id="JACIBT010000003">
    <property type="protein sequence ID" value="MBB3667807.1"/>
    <property type="molecule type" value="Genomic_DNA"/>
</dbReference>
<dbReference type="PANTHER" id="PTHR46865:SF8">
    <property type="entry name" value="POSSIBLE OXIDOREDUCTASE"/>
    <property type="match status" value="1"/>
</dbReference>
<name>A0A7W5XPF0_9MICC</name>
<gene>
    <name evidence="2" type="ORF">FHX47_001428</name>
</gene>
<dbReference type="InterPro" id="IPR051704">
    <property type="entry name" value="FAD_aromatic-hydroxylase"/>
</dbReference>
<dbReference type="AlphaFoldDB" id="A0A7W5XPF0"/>
<evidence type="ECO:0000313" key="2">
    <source>
        <dbReference type="EMBL" id="MBB3667807.1"/>
    </source>
</evidence>
<dbReference type="Gene3D" id="3.30.9.10">
    <property type="entry name" value="D-Amino Acid Oxidase, subunit A, domain 2"/>
    <property type="match status" value="1"/>
</dbReference>
<dbReference type="PRINTS" id="PR00420">
    <property type="entry name" value="RNGMNOXGNASE"/>
</dbReference>
<proteinExistence type="predicted"/>